<comment type="caution">
    <text evidence="7">The sequence shown here is derived from an EMBL/GenBank/DDBJ whole genome shotgun (WGS) entry which is preliminary data.</text>
</comment>
<accession>A0A9X2XUE5</accession>
<evidence type="ECO:0000256" key="1">
    <source>
        <dbReference type="ARBA" id="ARBA00022491"/>
    </source>
</evidence>
<dbReference type="PANTHER" id="PTHR30055:SF175">
    <property type="entry name" value="HTH-TYPE TRANSCRIPTIONAL REPRESSOR KSTR2"/>
    <property type="match status" value="1"/>
</dbReference>
<dbReference type="Gene3D" id="1.10.10.60">
    <property type="entry name" value="Homeodomain-like"/>
    <property type="match status" value="1"/>
</dbReference>
<dbReference type="RefSeq" id="WP_279296198.1">
    <property type="nucleotide sequence ID" value="NZ_JAOTIF010000002.1"/>
</dbReference>
<reference evidence="7" key="2">
    <citation type="submission" date="2023-04" db="EMBL/GenBank/DDBJ databases">
        <title>Paracnuella aquatica gen. nov., sp. nov., a member of the family Chitinophagaceae isolated from a hot spring.</title>
        <authorList>
            <person name="Wang C."/>
        </authorList>
    </citation>
    <scope>NUCLEOTIDE SEQUENCE</scope>
    <source>
        <strain evidence="7">LB-8</strain>
    </source>
</reference>
<evidence type="ECO:0000313" key="8">
    <source>
        <dbReference type="Proteomes" id="UP001155483"/>
    </source>
</evidence>
<reference evidence="7" key="1">
    <citation type="submission" date="2022-09" db="EMBL/GenBank/DDBJ databases">
        <authorList>
            <person name="Yuan C."/>
            <person name="Ke Z."/>
        </authorList>
    </citation>
    <scope>NUCLEOTIDE SEQUENCE</scope>
    <source>
        <strain evidence="7">LB-8</strain>
    </source>
</reference>
<evidence type="ECO:0000256" key="4">
    <source>
        <dbReference type="ARBA" id="ARBA00023163"/>
    </source>
</evidence>
<dbReference type="InterPro" id="IPR036271">
    <property type="entry name" value="Tet_transcr_reg_TetR-rel_C_sf"/>
</dbReference>
<evidence type="ECO:0000256" key="2">
    <source>
        <dbReference type="ARBA" id="ARBA00023015"/>
    </source>
</evidence>
<dbReference type="GO" id="GO:0003700">
    <property type="term" value="F:DNA-binding transcription factor activity"/>
    <property type="evidence" value="ECO:0007669"/>
    <property type="project" value="TreeGrafter"/>
</dbReference>
<sequence length="210" mass="24784">MDAKERILIKSHELFNRYGLRSVSMGDIAAQLGISKKTVYQYYTDKDDLVSAVFTAVMEENRTCCCQDREKADNAIQEVFLAFDRMIDMFTNMNPSVLFDMEKYHPSVFKKYQDFKNQFLYGMIRSNLEKGISEGLYRTDIDIDILTRFRIHSIMLSFNKDVFPGNRNQVMQIEMQLVEHFLYGLATCKGKELIEEYKQQRKTRLEQRNV</sequence>
<feature type="domain" description="HTH tetR-type" evidence="6">
    <location>
        <begin position="1"/>
        <end position="61"/>
    </location>
</feature>
<dbReference type="SUPFAM" id="SSF46689">
    <property type="entry name" value="Homeodomain-like"/>
    <property type="match status" value="1"/>
</dbReference>
<evidence type="ECO:0000259" key="6">
    <source>
        <dbReference type="PROSITE" id="PS50977"/>
    </source>
</evidence>
<name>A0A9X2XUE5_9BACT</name>
<dbReference type="SUPFAM" id="SSF48498">
    <property type="entry name" value="Tetracyclin repressor-like, C-terminal domain"/>
    <property type="match status" value="1"/>
</dbReference>
<dbReference type="Proteomes" id="UP001155483">
    <property type="component" value="Unassembled WGS sequence"/>
</dbReference>
<keyword evidence="4" id="KW-0804">Transcription</keyword>
<evidence type="ECO:0000313" key="7">
    <source>
        <dbReference type="EMBL" id="MCU7548755.1"/>
    </source>
</evidence>
<proteinExistence type="predicted"/>
<dbReference type="EMBL" id="JAOTIF010000002">
    <property type="protein sequence ID" value="MCU7548755.1"/>
    <property type="molecule type" value="Genomic_DNA"/>
</dbReference>
<dbReference type="Gene3D" id="1.10.357.10">
    <property type="entry name" value="Tetracycline Repressor, domain 2"/>
    <property type="match status" value="1"/>
</dbReference>
<feature type="DNA-binding region" description="H-T-H motif" evidence="5">
    <location>
        <begin position="24"/>
        <end position="43"/>
    </location>
</feature>
<keyword evidence="8" id="KW-1185">Reference proteome</keyword>
<dbReference type="PANTHER" id="PTHR30055">
    <property type="entry name" value="HTH-TYPE TRANSCRIPTIONAL REGULATOR RUTR"/>
    <property type="match status" value="1"/>
</dbReference>
<dbReference type="GO" id="GO:0000976">
    <property type="term" value="F:transcription cis-regulatory region binding"/>
    <property type="evidence" value="ECO:0007669"/>
    <property type="project" value="TreeGrafter"/>
</dbReference>
<evidence type="ECO:0000256" key="3">
    <source>
        <dbReference type="ARBA" id="ARBA00023125"/>
    </source>
</evidence>
<organism evidence="7 8">
    <name type="scientific">Paraflavisolibacter caeni</name>
    <dbReference type="NCBI Taxonomy" id="2982496"/>
    <lineage>
        <taxon>Bacteria</taxon>
        <taxon>Pseudomonadati</taxon>
        <taxon>Bacteroidota</taxon>
        <taxon>Chitinophagia</taxon>
        <taxon>Chitinophagales</taxon>
        <taxon>Chitinophagaceae</taxon>
        <taxon>Paraflavisolibacter</taxon>
    </lineage>
</organism>
<keyword evidence="2" id="KW-0805">Transcription regulation</keyword>
<dbReference type="Pfam" id="PF00440">
    <property type="entry name" value="TetR_N"/>
    <property type="match status" value="1"/>
</dbReference>
<protein>
    <submittedName>
        <fullName evidence="7">TetR/AcrR family transcriptional regulator</fullName>
    </submittedName>
</protein>
<gene>
    <name evidence="7" type="ORF">OCK74_06480</name>
</gene>
<dbReference type="AlphaFoldDB" id="A0A9X2XUE5"/>
<keyword evidence="3 5" id="KW-0238">DNA-binding</keyword>
<dbReference type="InterPro" id="IPR001647">
    <property type="entry name" value="HTH_TetR"/>
</dbReference>
<dbReference type="PROSITE" id="PS50977">
    <property type="entry name" value="HTH_TETR_2"/>
    <property type="match status" value="1"/>
</dbReference>
<dbReference type="PRINTS" id="PR00455">
    <property type="entry name" value="HTHTETR"/>
</dbReference>
<evidence type="ECO:0000256" key="5">
    <source>
        <dbReference type="PROSITE-ProRule" id="PRU00335"/>
    </source>
</evidence>
<dbReference type="InterPro" id="IPR009057">
    <property type="entry name" value="Homeodomain-like_sf"/>
</dbReference>
<keyword evidence="1" id="KW-0678">Repressor</keyword>
<dbReference type="InterPro" id="IPR050109">
    <property type="entry name" value="HTH-type_TetR-like_transc_reg"/>
</dbReference>